<keyword evidence="1" id="KW-0732">Signal</keyword>
<evidence type="ECO:0000313" key="3">
    <source>
        <dbReference type="Proteomes" id="UP000032141"/>
    </source>
</evidence>
<dbReference type="HOGENOM" id="CLU_2472183_0_0_1"/>
<sequence length="88" mass="9842">MMVTKAFSWMLILWNVGVEIMVVKGLYTQTTSKKPSITKAGKSSSLPYPLIPFLARFYAISNPVPQAEAANLSKEEEYLGKLVLLFED</sequence>
<accession>A0A0D3BPL8</accession>
<dbReference type="AlphaFoldDB" id="A0A0D3BPL8"/>
<dbReference type="OMA" id="SWMLILW"/>
<dbReference type="EnsemblPlants" id="Bo4g020980.1">
    <property type="protein sequence ID" value="Bo4g020980.1"/>
    <property type="gene ID" value="Bo4g020980"/>
</dbReference>
<reference evidence="2 3" key="1">
    <citation type="journal article" date="2014" name="Genome Biol.">
        <title>Transcriptome and methylome profiling reveals relics of genome dominance in the mesopolyploid Brassica oleracea.</title>
        <authorList>
            <person name="Parkin I.A."/>
            <person name="Koh C."/>
            <person name="Tang H."/>
            <person name="Robinson S.J."/>
            <person name="Kagale S."/>
            <person name="Clarke W.E."/>
            <person name="Town C.D."/>
            <person name="Nixon J."/>
            <person name="Krishnakumar V."/>
            <person name="Bidwell S.L."/>
            <person name="Denoeud F."/>
            <person name="Belcram H."/>
            <person name="Links M.G."/>
            <person name="Just J."/>
            <person name="Clarke C."/>
            <person name="Bender T."/>
            <person name="Huebert T."/>
            <person name="Mason A.S."/>
            <person name="Pires J.C."/>
            <person name="Barker G."/>
            <person name="Moore J."/>
            <person name="Walley P.G."/>
            <person name="Manoli S."/>
            <person name="Batley J."/>
            <person name="Edwards D."/>
            <person name="Nelson M.N."/>
            <person name="Wang X."/>
            <person name="Paterson A.H."/>
            <person name="King G."/>
            <person name="Bancroft I."/>
            <person name="Chalhoub B."/>
            <person name="Sharpe A.G."/>
        </authorList>
    </citation>
    <scope>NUCLEOTIDE SEQUENCE</scope>
    <source>
        <strain evidence="2 3">cv. TO1000</strain>
    </source>
</reference>
<reference evidence="2" key="2">
    <citation type="submission" date="2015-03" db="UniProtKB">
        <authorList>
            <consortium name="EnsemblPlants"/>
        </authorList>
    </citation>
    <scope>IDENTIFICATION</scope>
</reference>
<protein>
    <submittedName>
        <fullName evidence="2">Uncharacterized protein</fullName>
    </submittedName>
</protein>
<feature type="signal peptide" evidence="1">
    <location>
        <begin position="1"/>
        <end position="25"/>
    </location>
</feature>
<name>A0A0D3BPL8_BRAOL</name>
<evidence type="ECO:0000256" key="1">
    <source>
        <dbReference type="SAM" id="SignalP"/>
    </source>
</evidence>
<evidence type="ECO:0000313" key="2">
    <source>
        <dbReference type="EnsemblPlants" id="Bo4g020980.1"/>
    </source>
</evidence>
<feature type="chain" id="PRO_5002273210" evidence="1">
    <location>
        <begin position="26"/>
        <end position="88"/>
    </location>
</feature>
<keyword evidence="3" id="KW-1185">Reference proteome</keyword>
<dbReference type="Gramene" id="Bo4g020980.1">
    <property type="protein sequence ID" value="Bo4g020980.1"/>
    <property type="gene ID" value="Bo4g020980"/>
</dbReference>
<organism evidence="2 3">
    <name type="scientific">Brassica oleracea var. oleracea</name>
    <dbReference type="NCBI Taxonomy" id="109376"/>
    <lineage>
        <taxon>Eukaryota</taxon>
        <taxon>Viridiplantae</taxon>
        <taxon>Streptophyta</taxon>
        <taxon>Embryophyta</taxon>
        <taxon>Tracheophyta</taxon>
        <taxon>Spermatophyta</taxon>
        <taxon>Magnoliopsida</taxon>
        <taxon>eudicotyledons</taxon>
        <taxon>Gunneridae</taxon>
        <taxon>Pentapetalae</taxon>
        <taxon>rosids</taxon>
        <taxon>malvids</taxon>
        <taxon>Brassicales</taxon>
        <taxon>Brassicaceae</taxon>
        <taxon>Brassiceae</taxon>
        <taxon>Brassica</taxon>
    </lineage>
</organism>
<dbReference type="Proteomes" id="UP000032141">
    <property type="component" value="Chromosome C4"/>
</dbReference>
<proteinExistence type="predicted"/>